<dbReference type="Proteomes" id="UP000007129">
    <property type="component" value="Unassembled WGS sequence"/>
</dbReference>
<feature type="region of interest" description="Disordered" evidence="1">
    <location>
        <begin position="40"/>
        <end position="84"/>
    </location>
</feature>
<proteinExistence type="predicted"/>
<evidence type="ECO:0000313" key="3">
    <source>
        <dbReference type="Proteomes" id="UP000007129"/>
    </source>
</evidence>
<organism evidence="2 3">
    <name type="scientific">Macrophomina phaseolina (strain MS6)</name>
    <name type="common">Charcoal rot fungus</name>
    <dbReference type="NCBI Taxonomy" id="1126212"/>
    <lineage>
        <taxon>Eukaryota</taxon>
        <taxon>Fungi</taxon>
        <taxon>Dikarya</taxon>
        <taxon>Ascomycota</taxon>
        <taxon>Pezizomycotina</taxon>
        <taxon>Dothideomycetes</taxon>
        <taxon>Dothideomycetes incertae sedis</taxon>
        <taxon>Botryosphaeriales</taxon>
        <taxon>Botryosphaeriaceae</taxon>
        <taxon>Macrophomina</taxon>
    </lineage>
</organism>
<name>K2SJH5_MACPH</name>
<comment type="caution">
    <text evidence="2">The sequence shown here is derived from an EMBL/GenBank/DDBJ whole genome shotgun (WGS) entry which is preliminary data.</text>
</comment>
<protein>
    <submittedName>
        <fullName evidence="2">Uncharacterized protein</fullName>
    </submittedName>
</protein>
<sequence length="115" mass="12612">MFYRHLQSNIIYACQGPGKDSQLWIFSSALGVREAKDSTTSQRAGALARSPPLSLRSPAARTLGTRVPTARSAQRTDRSGKSGPEWCHCERRTIFATARYGSSCRILLSIGLRGK</sequence>
<dbReference type="AlphaFoldDB" id="K2SJH5"/>
<evidence type="ECO:0000313" key="2">
    <source>
        <dbReference type="EMBL" id="EKG22534.1"/>
    </source>
</evidence>
<dbReference type="InParanoid" id="K2SJH5"/>
<dbReference type="VEuPathDB" id="FungiDB:MPH_00107"/>
<dbReference type="EMBL" id="AHHD01000007">
    <property type="protein sequence ID" value="EKG22534.1"/>
    <property type="molecule type" value="Genomic_DNA"/>
</dbReference>
<reference evidence="2 3" key="1">
    <citation type="journal article" date="2012" name="BMC Genomics">
        <title>Tools to kill: Genome of one of the most destructive plant pathogenic fungi Macrophomina phaseolina.</title>
        <authorList>
            <person name="Islam M.S."/>
            <person name="Haque M.S."/>
            <person name="Islam M.M."/>
            <person name="Emdad E.M."/>
            <person name="Halim A."/>
            <person name="Hossen Q.M.M."/>
            <person name="Hossain M.Z."/>
            <person name="Ahmed B."/>
            <person name="Rahim S."/>
            <person name="Rahman M.S."/>
            <person name="Alam M.M."/>
            <person name="Hou S."/>
            <person name="Wan X."/>
            <person name="Saito J.A."/>
            <person name="Alam M."/>
        </authorList>
    </citation>
    <scope>NUCLEOTIDE SEQUENCE [LARGE SCALE GENOMIC DNA]</scope>
    <source>
        <strain evidence="2 3">MS6</strain>
    </source>
</reference>
<evidence type="ECO:0000256" key="1">
    <source>
        <dbReference type="SAM" id="MobiDB-lite"/>
    </source>
</evidence>
<accession>K2SJH5</accession>
<dbReference type="HOGENOM" id="CLU_2109485_0_0_1"/>
<gene>
    <name evidence="2" type="ORF">MPH_00107</name>
</gene>